<dbReference type="Proteomes" id="UP000294200">
    <property type="component" value="Unassembled WGS sequence"/>
</dbReference>
<sequence>MRNARRLMRRPGFMASFHRATAFRASARATRCTRRCALRARFSEPFLFETRVFAMRFLAMCVEAPLLCARCFQMSRFDPVVVSVHVKQPVALCVLRGRVNAERD</sequence>
<name>A0A4R0XAG3_9BURK</name>
<evidence type="ECO:0000313" key="2">
    <source>
        <dbReference type="Proteomes" id="UP000294200"/>
    </source>
</evidence>
<dbReference type="AlphaFoldDB" id="A0A4R0XAG3"/>
<protein>
    <submittedName>
        <fullName evidence="1">Uncharacterized protein</fullName>
    </submittedName>
</protein>
<gene>
    <name evidence="1" type="ORF">BZM27_20350</name>
</gene>
<reference evidence="1 2" key="1">
    <citation type="submission" date="2017-02" db="EMBL/GenBank/DDBJ databases">
        <title>Paraburkholderia sophoroidis sp. nov. and Paraburkholderia steynii sp. nov. rhizobial symbionts of the fynbos legume Hypocalyptus sophoroides.</title>
        <authorList>
            <person name="Steenkamp E.T."/>
            <person name="Beukes C.W."/>
            <person name="Van Zyl E."/>
            <person name="Avontuur J."/>
            <person name="Chan W.Y."/>
            <person name="Hassen A."/>
            <person name="Palmer M."/>
            <person name="Mthombeni L."/>
            <person name="Phalane F."/>
            <person name="Sereme K."/>
            <person name="Venter S.N."/>
        </authorList>
    </citation>
    <scope>NUCLEOTIDE SEQUENCE [LARGE SCALE GENOMIC DNA]</scope>
    <source>
        <strain evidence="1 2">HC1.1ba</strain>
    </source>
</reference>
<accession>A0A4R0XAG3</accession>
<keyword evidence="2" id="KW-1185">Reference proteome</keyword>
<organism evidence="1 2">
    <name type="scientific">Paraburkholderia steynii</name>
    <dbReference type="NCBI Taxonomy" id="1245441"/>
    <lineage>
        <taxon>Bacteria</taxon>
        <taxon>Pseudomonadati</taxon>
        <taxon>Pseudomonadota</taxon>
        <taxon>Betaproteobacteria</taxon>
        <taxon>Burkholderiales</taxon>
        <taxon>Burkholderiaceae</taxon>
        <taxon>Paraburkholderia</taxon>
    </lineage>
</organism>
<dbReference type="EMBL" id="MWML01000071">
    <property type="protein sequence ID" value="TCG07296.1"/>
    <property type="molecule type" value="Genomic_DNA"/>
</dbReference>
<proteinExistence type="predicted"/>
<evidence type="ECO:0000313" key="1">
    <source>
        <dbReference type="EMBL" id="TCG07296.1"/>
    </source>
</evidence>
<comment type="caution">
    <text evidence="1">The sequence shown here is derived from an EMBL/GenBank/DDBJ whole genome shotgun (WGS) entry which is preliminary data.</text>
</comment>